<feature type="region of interest" description="Disordered" evidence="1">
    <location>
        <begin position="1"/>
        <end position="161"/>
    </location>
</feature>
<name>A0A0P7B5C4_9HYPO</name>
<feature type="compositionally biased region" description="Basic and acidic residues" evidence="1">
    <location>
        <begin position="41"/>
        <end position="58"/>
    </location>
</feature>
<dbReference type="AlphaFoldDB" id="A0A0P7B5C4"/>
<dbReference type="Proteomes" id="UP000050424">
    <property type="component" value="Unassembled WGS sequence"/>
</dbReference>
<gene>
    <name evidence="2" type="ORF">AK830_g11310</name>
</gene>
<feature type="compositionally biased region" description="Acidic residues" evidence="1">
    <location>
        <begin position="22"/>
        <end position="31"/>
    </location>
</feature>
<keyword evidence="3" id="KW-1185">Reference proteome</keyword>
<dbReference type="OrthoDB" id="5098910at2759"/>
<reference evidence="2 3" key="1">
    <citation type="submission" date="2015-09" db="EMBL/GenBank/DDBJ databases">
        <title>Draft genome of a European isolate of the apple canker pathogen Neonectria ditissima.</title>
        <authorList>
            <person name="Gomez-Cortecero A."/>
            <person name="Harrison R.J."/>
            <person name="Armitage A.D."/>
        </authorList>
    </citation>
    <scope>NUCLEOTIDE SEQUENCE [LARGE SCALE GENOMIC DNA]</scope>
    <source>
        <strain evidence="2 3">R09/05</strain>
    </source>
</reference>
<comment type="caution">
    <text evidence="2">The sequence shown here is derived from an EMBL/GenBank/DDBJ whole genome shotgun (WGS) entry which is preliminary data.</text>
</comment>
<feature type="compositionally biased region" description="Basic and acidic residues" evidence="1">
    <location>
        <begin position="95"/>
        <end position="150"/>
    </location>
</feature>
<evidence type="ECO:0000313" key="3">
    <source>
        <dbReference type="Proteomes" id="UP000050424"/>
    </source>
</evidence>
<feature type="compositionally biased region" description="Gly residues" evidence="1">
    <location>
        <begin position="152"/>
        <end position="161"/>
    </location>
</feature>
<evidence type="ECO:0000313" key="2">
    <source>
        <dbReference type="EMBL" id="KPM35257.1"/>
    </source>
</evidence>
<organism evidence="2 3">
    <name type="scientific">Neonectria ditissima</name>
    <dbReference type="NCBI Taxonomy" id="78410"/>
    <lineage>
        <taxon>Eukaryota</taxon>
        <taxon>Fungi</taxon>
        <taxon>Dikarya</taxon>
        <taxon>Ascomycota</taxon>
        <taxon>Pezizomycotina</taxon>
        <taxon>Sordariomycetes</taxon>
        <taxon>Hypocreomycetidae</taxon>
        <taxon>Hypocreales</taxon>
        <taxon>Nectriaceae</taxon>
        <taxon>Neonectria</taxon>
    </lineage>
</organism>
<evidence type="ECO:0000256" key="1">
    <source>
        <dbReference type="SAM" id="MobiDB-lite"/>
    </source>
</evidence>
<protein>
    <submittedName>
        <fullName evidence="2">Uncharacterized protein</fullName>
    </submittedName>
</protein>
<dbReference type="EMBL" id="LKCW01000263">
    <property type="protein sequence ID" value="KPM35257.1"/>
    <property type="molecule type" value="Genomic_DNA"/>
</dbReference>
<accession>A0A0P7B5C4</accession>
<sequence>MSLSAAAKHPSIVSDQSTRESLEEEQQDQDQEQPSSPSRPQEPKTMDEKTKEDVRRMTEALTDQATIEQLSRAGMMARNKREEMQAIAKRNGFNRAEEKKKLQEQMNKDKDKGGDGKGGDGKDGGGKDDDAKDGDGKDDKDSIPEEEVKPGDGQGGDAHQG</sequence>
<proteinExistence type="predicted"/>